<dbReference type="Gene3D" id="1.20.5.1160">
    <property type="entry name" value="Vasodilator-stimulated phosphoprotein"/>
    <property type="match status" value="1"/>
</dbReference>
<sequence>MRDGSSMWFGGFYFPSSVKALMEAEWTRETVEKLNHARALRTELIMARGRKRQEAMSASQEKFNALNDELRAEREKTKRAEARERDQIVEIEVLRENEERMERQKKKLVCQVRDYEEECESLRSKASAAMAARRAAEKKFADMEASFDKKIDDLLEEKNTTINELSEEVSKFKEMWQEDKAQMKAENEKARRSASELRDQRDALVSEKSKLVIELGQLESQLTKFSEVSAKESRRVCELEAELEGFRSKREDSSANLEKLQNKYEEAMKHIAALEASNEARSTRTATDAEMSVKITEIESLKAHVEALRGRLNKKVEDSATLRSKYDDAMNEIAELRAAVQEERTMAKPSSDSNISNDAAEMMRVKSDLETQAAEVKALQAQVDALRANLNDKTVSSAKLQVKYEEVKNALKTAREDKENHIETASHEVHRRETELKSALENKVTKIEALEAEIAALRTTRESSGAHVATLKAKYDEAKNQIATLRAEKEDVTKTKSAELNHRESLLRRELDAKSAKCDELQSEVDNLRTQREAAAVATATLQSKFEEAFSKLSEAKLQRDEDRANFARERKELESAVVDAKETSAAALQAVQSERESMRDAKEKSNMSLVALKAKLEDSNKQLAASKVALENAAAAREEALEKMHDAQRCEEATKVQLITSEKALVQRETEAKSFQMEITAFTAAAKSAEEREREARAELQDLRRQNEALVKEHGTLEGRSKALEEKADQLVQVEKEMSALKAELTATALQQEKWKQDVEYAKAEIERSRSKEEANNEKYLDMLKNMSEAEREAASARAAESVARDYASRSNETAKETQARELRMRDELATTRVAYETLSTEFRAKTEEFSREVSRLEKSVSDEHAKMQVLSNKLDEAREKISNLELLNIQATNKIASYKDTLHRQREETKKIWEDLQHTQADLDEKTRLLEREQTETRDMHMQKALEKQRSTAALLNRPAGGFGAVRQPLADANRGGSPLSGSVRALPSIRPIEEMLPSLARDLSGGNAIKAIAASPTPATSSPR</sequence>
<keyword evidence="1" id="KW-0175">Coiled coil</keyword>
<dbReference type="Gene3D" id="1.10.287.1490">
    <property type="match status" value="1"/>
</dbReference>
<dbReference type="KEGG" id="olu:OSTLU_14922"/>
<reference evidence="2 3" key="1">
    <citation type="journal article" date="2007" name="Proc. Natl. Acad. Sci. U.S.A.">
        <title>The tiny eukaryote Ostreococcus provides genomic insights into the paradox of plankton speciation.</title>
        <authorList>
            <person name="Palenik B."/>
            <person name="Grimwood J."/>
            <person name="Aerts A."/>
            <person name="Rouze P."/>
            <person name="Salamov A."/>
            <person name="Putnam N."/>
            <person name="Dupont C."/>
            <person name="Jorgensen R."/>
            <person name="Derelle E."/>
            <person name="Rombauts S."/>
            <person name="Zhou K."/>
            <person name="Otillar R."/>
            <person name="Merchant S.S."/>
            <person name="Podell S."/>
            <person name="Gaasterland T."/>
            <person name="Napoli C."/>
            <person name="Gendler K."/>
            <person name="Manuell A."/>
            <person name="Tai V."/>
            <person name="Vallon O."/>
            <person name="Piganeau G."/>
            <person name="Jancek S."/>
            <person name="Heijde M."/>
            <person name="Jabbari K."/>
            <person name="Bowler C."/>
            <person name="Lohr M."/>
            <person name="Robbens S."/>
            <person name="Werner G."/>
            <person name="Dubchak I."/>
            <person name="Pazour G.J."/>
            <person name="Ren Q."/>
            <person name="Paulsen I."/>
            <person name="Delwiche C."/>
            <person name="Schmutz J."/>
            <person name="Rokhsar D."/>
            <person name="Van de Peer Y."/>
            <person name="Moreau H."/>
            <person name="Grigoriev I.V."/>
        </authorList>
    </citation>
    <scope>NUCLEOTIDE SEQUENCE [LARGE SCALE GENOMIC DNA]</scope>
    <source>
        <strain evidence="2 3">CCE9901</strain>
    </source>
</reference>
<proteinExistence type="predicted"/>
<feature type="coiled-coil region" evidence="1">
    <location>
        <begin position="614"/>
        <end position="651"/>
    </location>
</feature>
<dbReference type="Proteomes" id="UP000001568">
    <property type="component" value="Chromosome 4"/>
</dbReference>
<organism evidence="2 3">
    <name type="scientific">Ostreococcus lucimarinus (strain CCE9901)</name>
    <dbReference type="NCBI Taxonomy" id="436017"/>
    <lineage>
        <taxon>Eukaryota</taxon>
        <taxon>Viridiplantae</taxon>
        <taxon>Chlorophyta</taxon>
        <taxon>Mamiellophyceae</taxon>
        <taxon>Mamiellales</taxon>
        <taxon>Bathycoccaceae</taxon>
        <taxon>Ostreococcus</taxon>
    </lineage>
</organism>
<feature type="coiled-coil region" evidence="1">
    <location>
        <begin position="680"/>
        <end position="752"/>
    </location>
</feature>
<keyword evidence="3" id="KW-1185">Reference proteome</keyword>
<dbReference type="HOGENOM" id="CLU_295009_0_0_1"/>
<accession>A4RVL9</accession>
<dbReference type="RefSeq" id="XP_001417440.1">
    <property type="nucleotide sequence ID" value="XM_001417403.1"/>
</dbReference>
<protein>
    <submittedName>
        <fullName evidence="2">Uncharacterized protein</fullName>
    </submittedName>
</protein>
<feature type="coiled-coil region" evidence="1">
    <location>
        <begin position="56"/>
        <end position="207"/>
    </location>
</feature>
<dbReference type="OMA" id="WKQDVEY"/>
<evidence type="ECO:0000313" key="2">
    <source>
        <dbReference type="EMBL" id="ABO95733.1"/>
    </source>
</evidence>
<feature type="coiled-coil region" evidence="1">
    <location>
        <begin position="862"/>
        <end position="938"/>
    </location>
</feature>
<dbReference type="Gramene" id="ABO95733">
    <property type="protein sequence ID" value="ABO95733"/>
    <property type="gene ID" value="OSTLU_14922"/>
</dbReference>
<feature type="coiled-coil region" evidence="1">
    <location>
        <begin position="243"/>
        <end position="538"/>
    </location>
</feature>
<evidence type="ECO:0000313" key="3">
    <source>
        <dbReference type="Proteomes" id="UP000001568"/>
    </source>
</evidence>
<dbReference type="AlphaFoldDB" id="A4RVL9"/>
<name>A4RVL9_OSTLU</name>
<dbReference type="GeneID" id="5001385"/>
<gene>
    <name evidence="2" type="ORF">OSTLU_14922</name>
</gene>
<evidence type="ECO:0000256" key="1">
    <source>
        <dbReference type="SAM" id="Coils"/>
    </source>
</evidence>
<dbReference type="EMBL" id="CP000584">
    <property type="protein sequence ID" value="ABO95733.1"/>
    <property type="molecule type" value="Genomic_DNA"/>
</dbReference>
<dbReference type="PANTHER" id="PTHR18937">
    <property type="entry name" value="STRUCTURAL MAINTENANCE OF CHROMOSOMES SMC FAMILY MEMBER"/>
    <property type="match status" value="1"/>
</dbReference>
<dbReference type="OrthoDB" id="3549872at2759"/>